<dbReference type="PANTHER" id="PTHR23119:SF33">
    <property type="entry name" value="DISKS LARGE HOMOLOG 4"/>
    <property type="match status" value="1"/>
</dbReference>
<dbReference type="InterPro" id="IPR001452">
    <property type="entry name" value="SH3_domain"/>
</dbReference>
<dbReference type="GO" id="GO:0098839">
    <property type="term" value="C:postsynaptic density membrane"/>
    <property type="evidence" value="ECO:0007669"/>
    <property type="project" value="TreeGrafter"/>
</dbReference>
<reference evidence="3" key="2">
    <citation type="submission" date="2025-09" db="UniProtKB">
        <authorList>
            <consortium name="Ensembl"/>
        </authorList>
    </citation>
    <scope>IDENTIFICATION</scope>
</reference>
<evidence type="ECO:0000313" key="3">
    <source>
        <dbReference type="Ensembl" id="ENSMZEP00005033758.1"/>
    </source>
</evidence>
<dbReference type="GO" id="GO:0016323">
    <property type="term" value="C:basolateral plasma membrane"/>
    <property type="evidence" value="ECO:0007669"/>
    <property type="project" value="TreeGrafter"/>
</dbReference>
<proteinExistence type="predicted"/>
<dbReference type="GO" id="GO:0007268">
    <property type="term" value="P:chemical synaptic transmission"/>
    <property type="evidence" value="ECO:0007669"/>
    <property type="project" value="TreeGrafter"/>
</dbReference>
<keyword evidence="4" id="KW-1185">Reference proteome</keyword>
<organism evidence="3 4">
    <name type="scientific">Maylandia zebra</name>
    <name type="common">zebra mbuna</name>
    <dbReference type="NCBI Taxonomy" id="106582"/>
    <lineage>
        <taxon>Eukaryota</taxon>
        <taxon>Metazoa</taxon>
        <taxon>Chordata</taxon>
        <taxon>Craniata</taxon>
        <taxon>Vertebrata</taxon>
        <taxon>Euteleostomi</taxon>
        <taxon>Actinopterygii</taxon>
        <taxon>Neopterygii</taxon>
        <taxon>Teleostei</taxon>
        <taxon>Neoteleostei</taxon>
        <taxon>Acanthomorphata</taxon>
        <taxon>Ovalentaria</taxon>
        <taxon>Cichlomorphae</taxon>
        <taxon>Cichliformes</taxon>
        <taxon>Cichlidae</taxon>
        <taxon>African cichlids</taxon>
        <taxon>Pseudocrenilabrinae</taxon>
        <taxon>Haplochromini</taxon>
        <taxon>Maylandia</taxon>
        <taxon>Maylandia zebra complex</taxon>
    </lineage>
</organism>
<dbReference type="GO" id="GO:0035255">
    <property type="term" value="F:ionotropic glutamate receptor binding"/>
    <property type="evidence" value="ECO:0007669"/>
    <property type="project" value="TreeGrafter"/>
</dbReference>
<evidence type="ECO:0000313" key="4">
    <source>
        <dbReference type="Proteomes" id="UP000265160"/>
    </source>
</evidence>
<dbReference type="GO" id="GO:0098609">
    <property type="term" value="P:cell-cell adhesion"/>
    <property type="evidence" value="ECO:0007669"/>
    <property type="project" value="TreeGrafter"/>
</dbReference>
<dbReference type="SUPFAM" id="SSF50044">
    <property type="entry name" value="SH3-domain"/>
    <property type="match status" value="1"/>
</dbReference>
<dbReference type="Gene3D" id="2.30.30.40">
    <property type="entry name" value="SH3 Domains"/>
    <property type="match status" value="1"/>
</dbReference>
<dbReference type="AlphaFoldDB" id="A0A3P9DH38"/>
<dbReference type="Pfam" id="PF00018">
    <property type="entry name" value="SH3_1"/>
    <property type="match status" value="1"/>
</dbReference>
<sequence length="137" mass="16481">WYSSPCVFSEYSRFEAKIHDLREQMMNSSSGSLRNSRTFYIRALFDYDKQWDCGVLSQALDFNFGEVFHVIDSADEEWWQARRVNQQGSWRMCVCVCFRVERKEWSRMKSKGKIITHTHRRRRRRGYSSVTPPHTLL</sequence>
<dbReference type="InterPro" id="IPR036028">
    <property type="entry name" value="SH3-like_dom_sf"/>
</dbReference>
<dbReference type="GO" id="GO:0031594">
    <property type="term" value="C:neuromuscular junction"/>
    <property type="evidence" value="ECO:0007669"/>
    <property type="project" value="TreeGrafter"/>
</dbReference>
<evidence type="ECO:0000256" key="1">
    <source>
        <dbReference type="ARBA" id="ARBA00022443"/>
    </source>
</evidence>
<name>A0A3P9DH38_9CICH</name>
<feature type="domain" description="SH3" evidence="2">
    <location>
        <begin position="42"/>
        <end position="88"/>
    </location>
</feature>
<dbReference type="GO" id="GO:0098970">
    <property type="term" value="P:postsynaptic neurotransmitter receptor diffusion trapping"/>
    <property type="evidence" value="ECO:0007669"/>
    <property type="project" value="TreeGrafter"/>
</dbReference>
<accession>A0A3P9DH38</accession>
<dbReference type="Proteomes" id="UP000265160">
    <property type="component" value="Unplaced"/>
</dbReference>
<dbReference type="Ensembl" id="ENSMZET00005034944.1">
    <property type="protein sequence ID" value="ENSMZEP00005033758.1"/>
    <property type="gene ID" value="ENSMZEG00005025242.1"/>
</dbReference>
<dbReference type="GO" id="GO:0097113">
    <property type="term" value="P:AMPA glutamate receptor clustering"/>
    <property type="evidence" value="ECO:0007669"/>
    <property type="project" value="TreeGrafter"/>
</dbReference>
<protein>
    <recommendedName>
        <fullName evidence="2">SH3 domain-containing protein</fullName>
    </recommendedName>
</protein>
<dbReference type="PANTHER" id="PTHR23119">
    <property type="entry name" value="DISCS LARGE"/>
    <property type="match status" value="1"/>
</dbReference>
<dbReference type="InterPro" id="IPR050614">
    <property type="entry name" value="Synaptic_Scaffolding_LAP-MAGUK"/>
</dbReference>
<reference evidence="3" key="1">
    <citation type="submission" date="2025-08" db="UniProtKB">
        <authorList>
            <consortium name="Ensembl"/>
        </authorList>
    </citation>
    <scope>IDENTIFICATION</scope>
</reference>
<dbReference type="GeneTree" id="ENSGT00940000157956"/>
<dbReference type="GO" id="GO:0019901">
    <property type="term" value="F:protein kinase binding"/>
    <property type="evidence" value="ECO:0007669"/>
    <property type="project" value="TreeGrafter"/>
</dbReference>
<evidence type="ECO:0000259" key="2">
    <source>
        <dbReference type="Pfam" id="PF00018"/>
    </source>
</evidence>
<dbReference type="GO" id="GO:0045197">
    <property type="term" value="P:establishment or maintenance of epithelial cell apical/basal polarity"/>
    <property type="evidence" value="ECO:0007669"/>
    <property type="project" value="TreeGrafter"/>
</dbReference>
<dbReference type="STRING" id="106582.ENSMZEP00005033758"/>
<dbReference type="GO" id="GO:0043005">
    <property type="term" value="C:neuron projection"/>
    <property type="evidence" value="ECO:0007669"/>
    <property type="project" value="TreeGrafter"/>
</dbReference>
<keyword evidence="1" id="KW-0728">SH3 domain</keyword>